<feature type="domain" description="Disease resistance R13L4/SHOC-2-like LRR" evidence="2">
    <location>
        <begin position="72"/>
        <end position="157"/>
    </location>
</feature>
<evidence type="ECO:0000259" key="2">
    <source>
        <dbReference type="Pfam" id="PF23598"/>
    </source>
</evidence>
<reference evidence="3" key="1">
    <citation type="submission" date="2015-07" db="EMBL/GenBank/DDBJ databases">
        <title>Transcriptome Assembly of Anthurium amnicola.</title>
        <authorList>
            <person name="Suzuki J."/>
        </authorList>
    </citation>
    <scope>NUCLEOTIDE SEQUENCE</scope>
</reference>
<dbReference type="PANTHER" id="PTHR47186:SF52">
    <property type="entry name" value="BNAC05G11800D PROTEIN"/>
    <property type="match status" value="1"/>
</dbReference>
<gene>
    <name evidence="3" type="primary">At1g63350_0</name>
    <name evidence="3" type="ORF">g.19978</name>
</gene>
<sequence>HDVVREMCVWLTGVEYDKNNTFSLMNWRVAKRISLMNCVLNKGQLRNVISCPNLQTLLCCSTPLFEIQQGFFKSMPRLRVLDLSYTRLASLPDEISFLEELRYLNLQARDISSLPEGMAKLANLRHLNLDVTRSLSYIPPVVIPTLTGLQALSLYDSDYDFVGLNVLSGGLLDDNSAIQREGTSSPSSPPPTRSSWDKLEELRLSVRTLSSLLTLLKSDEMCQHTMALKIDARIAPDITPEHLSTAFQRLENLRSLDVDVTEVEFKRGIKCWSSLEKLYLNFIKIIAVDEITSPPLFGS</sequence>
<dbReference type="SUPFAM" id="SSF52058">
    <property type="entry name" value="L domain-like"/>
    <property type="match status" value="1"/>
</dbReference>
<name>A0A1D1YAC6_9ARAE</name>
<evidence type="ECO:0000313" key="3">
    <source>
        <dbReference type="EMBL" id="JAT51564.1"/>
    </source>
</evidence>
<dbReference type="Gene3D" id="3.80.10.10">
    <property type="entry name" value="Ribonuclease Inhibitor"/>
    <property type="match status" value="1"/>
</dbReference>
<dbReference type="EMBL" id="GDJX01016372">
    <property type="protein sequence ID" value="JAT51564.1"/>
    <property type="molecule type" value="Transcribed_RNA"/>
</dbReference>
<dbReference type="InterPro" id="IPR032675">
    <property type="entry name" value="LRR_dom_sf"/>
</dbReference>
<evidence type="ECO:0000256" key="1">
    <source>
        <dbReference type="ARBA" id="ARBA00022737"/>
    </source>
</evidence>
<proteinExistence type="predicted"/>
<protein>
    <submittedName>
        <fullName evidence="3">Putative disease resistance protein At1g63350</fullName>
    </submittedName>
</protein>
<dbReference type="AlphaFoldDB" id="A0A1D1YAC6"/>
<organism evidence="3">
    <name type="scientific">Anthurium amnicola</name>
    <dbReference type="NCBI Taxonomy" id="1678845"/>
    <lineage>
        <taxon>Eukaryota</taxon>
        <taxon>Viridiplantae</taxon>
        <taxon>Streptophyta</taxon>
        <taxon>Embryophyta</taxon>
        <taxon>Tracheophyta</taxon>
        <taxon>Spermatophyta</taxon>
        <taxon>Magnoliopsida</taxon>
        <taxon>Liliopsida</taxon>
        <taxon>Araceae</taxon>
        <taxon>Pothoideae</taxon>
        <taxon>Potheae</taxon>
        <taxon>Anthurium</taxon>
    </lineage>
</organism>
<accession>A0A1D1YAC6</accession>
<keyword evidence="1" id="KW-0677">Repeat</keyword>
<dbReference type="InterPro" id="IPR055414">
    <property type="entry name" value="LRR_R13L4/SHOC2-like"/>
</dbReference>
<dbReference type="PANTHER" id="PTHR47186">
    <property type="entry name" value="LEUCINE-RICH REPEAT-CONTAINING PROTEIN 57"/>
    <property type="match status" value="1"/>
</dbReference>
<dbReference type="Pfam" id="PF23598">
    <property type="entry name" value="LRR_14"/>
    <property type="match status" value="1"/>
</dbReference>
<feature type="non-terminal residue" evidence="3">
    <location>
        <position position="299"/>
    </location>
</feature>
<feature type="non-terminal residue" evidence="3">
    <location>
        <position position="1"/>
    </location>
</feature>